<feature type="transmembrane region" description="Helical" evidence="1">
    <location>
        <begin position="441"/>
        <end position="463"/>
    </location>
</feature>
<evidence type="ECO:0000256" key="1">
    <source>
        <dbReference type="SAM" id="Phobius"/>
    </source>
</evidence>
<dbReference type="AlphaFoldDB" id="A0A1H5KRJ1"/>
<dbReference type="EMBL" id="FNTV01000001">
    <property type="protein sequence ID" value="SEE67027.1"/>
    <property type="molecule type" value="Genomic_DNA"/>
</dbReference>
<dbReference type="Proteomes" id="UP000182725">
    <property type="component" value="Unassembled WGS sequence"/>
</dbReference>
<evidence type="ECO:0000256" key="2">
    <source>
        <dbReference type="SAM" id="SignalP"/>
    </source>
</evidence>
<dbReference type="InterPro" id="IPR013783">
    <property type="entry name" value="Ig-like_fold"/>
</dbReference>
<accession>A0A1H5KRJ1</accession>
<evidence type="ECO:0008006" key="5">
    <source>
        <dbReference type="Google" id="ProtNLM"/>
    </source>
</evidence>
<keyword evidence="2" id="KW-0732">Signal</keyword>
<feature type="chain" id="PRO_5010216505" description="Gram-positive cocci surface proteins LPxTG domain-containing protein" evidence="2">
    <location>
        <begin position="41"/>
        <end position="469"/>
    </location>
</feature>
<keyword evidence="1" id="KW-1133">Transmembrane helix</keyword>
<gene>
    <name evidence="3" type="ORF">SAMN04489740_2121</name>
</gene>
<dbReference type="Gene3D" id="2.60.40.10">
    <property type="entry name" value="Immunoglobulins"/>
    <property type="match status" value="2"/>
</dbReference>
<reference evidence="3 4" key="1">
    <citation type="submission" date="2016-10" db="EMBL/GenBank/DDBJ databases">
        <authorList>
            <person name="de Groot N.N."/>
        </authorList>
    </citation>
    <scope>NUCLEOTIDE SEQUENCE [LARGE SCALE GENOMIC DNA]</scope>
    <source>
        <strain evidence="3 4">DSM 22274</strain>
    </source>
</reference>
<evidence type="ECO:0000313" key="4">
    <source>
        <dbReference type="Proteomes" id="UP000182725"/>
    </source>
</evidence>
<feature type="signal peptide" evidence="2">
    <location>
        <begin position="1"/>
        <end position="40"/>
    </location>
</feature>
<proteinExistence type="predicted"/>
<dbReference type="GO" id="GO:0005975">
    <property type="term" value="P:carbohydrate metabolic process"/>
    <property type="evidence" value="ECO:0007669"/>
    <property type="project" value="UniProtKB-ARBA"/>
</dbReference>
<name>A0A1H5KRJ1_9MICC</name>
<keyword evidence="1" id="KW-0812">Transmembrane</keyword>
<sequence>MGDCNLMLSVLRRSRKVWAGLTLAALVTSMAGAVALPAAAAPGATPTITYPLGGEVFHGVPTIGGTGEPGSTASITDGNGSSICSVPVGEYGYFSCTGTQLLPAGTSNLTVTTTTLDGTPTVGTTVQVQAKYSIALGNPVAGSLISSTQAFSGTALPGVQVQMVTVAGIPMCTTVSDEWGNYQCIPTVPFSVGPLTLAPSMTVVEGSVVVGDPVAWTVIADPMITSPANGGVVGDLPVFTGTAHPESDIAIVHGRSGAVLCSAKVGTSGNFNCPVTRRLPVGGLEVFPATVTDGGRWVMGAMATFAVEVTPMIVRPANGSIVPAIPTIEGTAGAYSSVAVLDGNGKTLCTVKADENGAFSCVPTEALTSGSHSLLPVQTGFVGDVVRGAAIHVTVPGTAVEETGPTTPAVTTAAVSVVKEANAISDIGATHQLAATGASGLLLPLAVGGGLLLLGSAALVPMFRRRTRS</sequence>
<protein>
    <recommendedName>
        <fullName evidence="5">Gram-positive cocci surface proteins LPxTG domain-containing protein</fullName>
    </recommendedName>
</protein>
<organism evidence="3 4">
    <name type="scientific">Arthrobacter alpinus</name>
    <dbReference type="NCBI Taxonomy" id="656366"/>
    <lineage>
        <taxon>Bacteria</taxon>
        <taxon>Bacillati</taxon>
        <taxon>Actinomycetota</taxon>
        <taxon>Actinomycetes</taxon>
        <taxon>Micrococcales</taxon>
        <taxon>Micrococcaceae</taxon>
        <taxon>Arthrobacter</taxon>
    </lineage>
</organism>
<keyword evidence="1" id="KW-0472">Membrane</keyword>
<evidence type="ECO:0000313" key="3">
    <source>
        <dbReference type="EMBL" id="SEE67027.1"/>
    </source>
</evidence>